<keyword evidence="1 6" id="KW-0547">Nucleotide-binding</keyword>
<name>A0A182TXG5_9DIPT</name>
<dbReference type="PRINTS" id="PR00193">
    <property type="entry name" value="MYOSINHEAVY"/>
</dbReference>
<sequence length="215" mass="23720">MDWSTGDLVWFDPGLGHPLPGEIQEVHRAAQMIIVQALINGKVGSFQTRASLTIQHSNKSWLGWNTFLGSRFRSASAPVRFWMRTVSFHLEPWQRGGTPSPSQSLSLLPQRIKRRQRRMETVSELSPSEGKESFVRQQPARIRRPPRNKLLPDDVPPNVVVISGESGSGKTESTKLVMQYLAAVVPGGGSASTVITEQILEAAPLLEAFGNARTV</sequence>
<evidence type="ECO:0000256" key="5">
    <source>
        <dbReference type="ARBA" id="ARBA00023203"/>
    </source>
</evidence>
<keyword evidence="5 6" id="KW-0009">Actin-binding</keyword>
<dbReference type="GO" id="GO:0016459">
    <property type="term" value="C:myosin complex"/>
    <property type="evidence" value="ECO:0007669"/>
    <property type="project" value="UniProtKB-KW"/>
</dbReference>
<dbReference type="Pfam" id="PF00063">
    <property type="entry name" value="Myosin_head"/>
    <property type="match status" value="1"/>
</dbReference>
<dbReference type="Gene3D" id="3.40.850.10">
    <property type="entry name" value="Kinesin motor domain"/>
    <property type="match status" value="1"/>
</dbReference>
<accession>A0A182TXG5</accession>
<dbReference type="GO" id="GO:0007015">
    <property type="term" value="P:actin filament organization"/>
    <property type="evidence" value="ECO:0007669"/>
    <property type="project" value="TreeGrafter"/>
</dbReference>
<evidence type="ECO:0000256" key="3">
    <source>
        <dbReference type="ARBA" id="ARBA00023123"/>
    </source>
</evidence>
<keyword evidence="2 6" id="KW-0067">ATP-binding</keyword>
<feature type="domain" description="Myosin motor" evidence="8">
    <location>
        <begin position="1"/>
        <end position="215"/>
    </location>
</feature>
<evidence type="ECO:0000313" key="9">
    <source>
        <dbReference type="EnsemblMetazoa" id="AMEC010063-PA"/>
    </source>
</evidence>
<dbReference type="PANTHER" id="PTHR13140:SF709">
    <property type="entry name" value="UNCONVENTIONAL MYOSIN-XV"/>
    <property type="match status" value="1"/>
</dbReference>
<dbReference type="GO" id="GO:0051015">
    <property type="term" value="F:actin filament binding"/>
    <property type="evidence" value="ECO:0007669"/>
    <property type="project" value="TreeGrafter"/>
</dbReference>
<dbReference type="InterPro" id="IPR001609">
    <property type="entry name" value="Myosin_head_motor_dom-like"/>
</dbReference>
<proteinExistence type="inferred from homology"/>
<dbReference type="Proteomes" id="UP000075902">
    <property type="component" value="Unassembled WGS sequence"/>
</dbReference>
<feature type="binding site" evidence="6">
    <location>
        <begin position="164"/>
        <end position="171"/>
    </location>
    <ligand>
        <name>ATP</name>
        <dbReference type="ChEBI" id="CHEBI:30616"/>
    </ligand>
</feature>
<comment type="similarity">
    <text evidence="6">Belongs to the TRAFAC class myosin-kinesin ATPase superfamily. Myosin family.</text>
</comment>
<keyword evidence="10" id="KW-1185">Reference proteome</keyword>
<feature type="region of interest" description="Disordered" evidence="7">
    <location>
        <begin position="121"/>
        <end position="156"/>
    </location>
</feature>
<dbReference type="GO" id="GO:0016020">
    <property type="term" value="C:membrane"/>
    <property type="evidence" value="ECO:0007669"/>
    <property type="project" value="TreeGrafter"/>
</dbReference>
<evidence type="ECO:0000256" key="1">
    <source>
        <dbReference type="ARBA" id="ARBA00022741"/>
    </source>
</evidence>
<evidence type="ECO:0000256" key="7">
    <source>
        <dbReference type="SAM" id="MobiDB-lite"/>
    </source>
</evidence>
<dbReference type="PROSITE" id="PS51456">
    <property type="entry name" value="MYOSIN_MOTOR"/>
    <property type="match status" value="1"/>
</dbReference>
<evidence type="ECO:0000256" key="4">
    <source>
        <dbReference type="ARBA" id="ARBA00023175"/>
    </source>
</evidence>
<dbReference type="SUPFAM" id="SSF52540">
    <property type="entry name" value="P-loop containing nucleoside triphosphate hydrolases"/>
    <property type="match status" value="1"/>
</dbReference>
<reference evidence="9" key="2">
    <citation type="submission" date="2020-05" db="UniProtKB">
        <authorList>
            <consortium name="EnsemblMetazoa"/>
        </authorList>
    </citation>
    <scope>IDENTIFICATION</scope>
    <source>
        <strain evidence="9">CM1001059</strain>
    </source>
</reference>
<dbReference type="EnsemblMetazoa" id="AMEC010063-RA">
    <property type="protein sequence ID" value="AMEC010063-PA"/>
    <property type="gene ID" value="AMEC010063"/>
</dbReference>
<evidence type="ECO:0000259" key="8">
    <source>
        <dbReference type="PROSITE" id="PS51456"/>
    </source>
</evidence>
<keyword evidence="4 6" id="KW-0505">Motor protein</keyword>
<reference evidence="10" key="1">
    <citation type="submission" date="2014-01" db="EMBL/GenBank/DDBJ databases">
        <title>The Genome Sequence of Anopheles melas CM1001059_A (V2).</title>
        <authorList>
            <consortium name="The Broad Institute Genomics Platform"/>
            <person name="Neafsey D.E."/>
            <person name="Besansky N."/>
            <person name="Howell P."/>
            <person name="Walton C."/>
            <person name="Young S.K."/>
            <person name="Zeng Q."/>
            <person name="Gargeya S."/>
            <person name="Fitzgerald M."/>
            <person name="Haas B."/>
            <person name="Abouelleil A."/>
            <person name="Allen A.W."/>
            <person name="Alvarado L."/>
            <person name="Arachchi H.M."/>
            <person name="Berlin A.M."/>
            <person name="Chapman S.B."/>
            <person name="Gainer-Dewar J."/>
            <person name="Goldberg J."/>
            <person name="Griggs A."/>
            <person name="Gujja S."/>
            <person name="Hansen M."/>
            <person name="Howarth C."/>
            <person name="Imamovic A."/>
            <person name="Ireland A."/>
            <person name="Larimer J."/>
            <person name="McCowan C."/>
            <person name="Murphy C."/>
            <person name="Pearson M."/>
            <person name="Poon T.W."/>
            <person name="Priest M."/>
            <person name="Roberts A."/>
            <person name="Saif S."/>
            <person name="Shea T."/>
            <person name="Sisk P."/>
            <person name="Sykes S."/>
            <person name="Wortman J."/>
            <person name="Nusbaum C."/>
            <person name="Birren B."/>
        </authorList>
    </citation>
    <scope>NUCLEOTIDE SEQUENCE [LARGE SCALE GENOMIC DNA]</scope>
    <source>
        <strain evidence="10">CM1001059</strain>
    </source>
</reference>
<evidence type="ECO:0000256" key="2">
    <source>
        <dbReference type="ARBA" id="ARBA00022840"/>
    </source>
</evidence>
<dbReference type="InterPro" id="IPR036961">
    <property type="entry name" value="Kinesin_motor_dom_sf"/>
</dbReference>
<dbReference type="GO" id="GO:0005737">
    <property type="term" value="C:cytoplasm"/>
    <property type="evidence" value="ECO:0007669"/>
    <property type="project" value="TreeGrafter"/>
</dbReference>
<dbReference type="STRING" id="34690.A0A182TXG5"/>
<dbReference type="GO" id="GO:0098858">
    <property type="term" value="C:actin-based cell projection"/>
    <property type="evidence" value="ECO:0007669"/>
    <property type="project" value="TreeGrafter"/>
</dbReference>
<dbReference type="GO" id="GO:0005524">
    <property type="term" value="F:ATP binding"/>
    <property type="evidence" value="ECO:0007669"/>
    <property type="project" value="UniProtKB-UniRule"/>
</dbReference>
<evidence type="ECO:0000313" key="10">
    <source>
        <dbReference type="Proteomes" id="UP000075902"/>
    </source>
</evidence>
<organism evidence="9 10">
    <name type="scientific">Anopheles melas</name>
    <dbReference type="NCBI Taxonomy" id="34690"/>
    <lineage>
        <taxon>Eukaryota</taxon>
        <taxon>Metazoa</taxon>
        <taxon>Ecdysozoa</taxon>
        <taxon>Arthropoda</taxon>
        <taxon>Hexapoda</taxon>
        <taxon>Insecta</taxon>
        <taxon>Pterygota</taxon>
        <taxon>Neoptera</taxon>
        <taxon>Endopterygota</taxon>
        <taxon>Diptera</taxon>
        <taxon>Nematocera</taxon>
        <taxon>Culicoidea</taxon>
        <taxon>Culicidae</taxon>
        <taxon>Anophelinae</taxon>
        <taxon>Anopheles</taxon>
    </lineage>
</organism>
<evidence type="ECO:0000256" key="6">
    <source>
        <dbReference type="PROSITE-ProRule" id="PRU00782"/>
    </source>
</evidence>
<keyword evidence="3 6" id="KW-0518">Myosin</keyword>
<dbReference type="PANTHER" id="PTHR13140">
    <property type="entry name" value="MYOSIN"/>
    <property type="match status" value="1"/>
</dbReference>
<dbReference type="AlphaFoldDB" id="A0A182TXG5"/>
<dbReference type="VEuPathDB" id="VectorBase:AMEC010063"/>
<protein>
    <recommendedName>
        <fullName evidence="8">Myosin motor domain-containing protein</fullName>
    </recommendedName>
</protein>
<comment type="caution">
    <text evidence="6">Lacks conserved residue(s) required for the propagation of feature annotation.</text>
</comment>
<dbReference type="InterPro" id="IPR027417">
    <property type="entry name" value="P-loop_NTPase"/>
</dbReference>
<dbReference type="GO" id="GO:0000146">
    <property type="term" value="F:microfilament motor activity"/>
    <property type="evidence" value="ECO:0007669"/>
    <property type="project" value="TreeGrafter"/>
</dbReference>